<dbReference type="EMBL" id="SJPG01000001">
    <property type="protein sequence ID" value="TWT61723.1"/>
    <property type="molecule type" value="Genomic_DNA"/>
</dbReference>
<proteinExistence type="predicted"/>
<reference evidence="1 2" key="1">
    <citation type="submission" date="2019-02" db="EMBL/GenBank/DDBJ databases">
        <title>Deep-cultivation of Planctomycetes and their phenomic and genomic characterization uncovers novel biology.</title>
        <authorList>
            <person name="Wiegand S."/>
            <person name="Jogler M."/>
            <person name="Boedeker C."/>
            <person name="Pinto D."/>
            <person name="Vollmers J."/>
            <person name="Rivas-Marin E."/>
            <person name="Kohn T."/>
            <person name="Peeters S.H."/>
            <person name="Heuer A."/>
            <person name="Rast P."/>
            <person name="Oberbeckmann S."/>
            <person name="Bunk B."/>
            <person name="Jeske O."/>
            <person name="Meyerdierks A."/>
            <person name="Storesund J.E."/>
            <person name="Kallscheuer N."/>
            <person name="Luecker S."/>
            <person name="Lage O.M."/>
            <person name="Pohl T."/>
            <person name="Merkel B.J."/>
            <person name="Hornburger P."/>
            <person name="Mueller R.-W."/>
            <person name="Bruemmer F."/>
            <person name="Labrenz M."/>
            <person name="Spormann A.M."/>
            <person name="Op Den Camp H."/>
            <person name="Overmann J."/>
            <person name="Amann R."/>
            <person name="Jetten M.S.M."/>
            <person name="Mascher T."/>
            <person name="Medema M.H."/>
            <person name="Devos D.P."/>
            <person name="Kaster A.-K."/>
            <person name="Ovreas L."/>
            <person name="Rohde M."/>
            <person name="Galperin M.Y."/>
            <person name="Jogler C."/>
        </authorList>
    </citation>
    <scope>NUCLEOTIDE SEQUENCE [LARGE SCALE GENOMIC DNA]</scope>
    <source>
        <strain evidence="1 2">Pan54</strain>
    </source>
</reference>
<keyword evidence="2" id="KW-1185">Reference proteome</keyword>
<comment type="caution">
    <text evidence="1">The sequence shown here is derived from an EMBL/GenBank/DDBJ whole genome shotgun (WGS) entry which is preliminary data.</text>
</comment>
<name>A0A5C5XHD5_9PLAN</name>
<sequence length="49" mass="5610">MSLREQSHYLNLLIERVGYNGEDGTVAITLRPTGLEEFLQQTINEEMSL</sequence>
<gene>
    <name evidence="1" type="ORF">Pan54_24600</name>
</gene>
<protein>
    <submittedName>
        <fullName evidence="1">Uncharacterized protein</fullName>
    </submittedName>
</protein>
<evidence type="ECO:0000313" key="2">
    <source>
        <dbReference type="Proteomes" id="UP000316095"/>
    </source>
</evidence>
<dbReference type="AlphaFoldDB" id="A0A5C5XHD5"/>
<organism evidence="1 2">
    <name type="scientific">Rubinisphaera italica</name>
    <dbReference type="NCBI Taxonomy" id="2527969"/>
    <lineage>
        <taxon>Bacteria</taxon>
        <taxon>Pseudomonadati</taxon>
        <taxon>Planctomycetota</taxon>
        <taxon>Planctomycetia</taxon>
        <taxon>Planctomycetales</taxon>
        <taxon>Planctomycetaceae</taxon>
        <taxon>Rubinisphaera</taxon>
    </lineage>
</organism>
<dbReference type="Proteomes" id="UP000316095">
    <property type="component" value="Unassembled WGS sequence"/>
</dbReference>
<evidence type="ECO:0000313" key="1">
    <source>
        <dbReference type="EMBL" id="TWT61723.1"/>
    </source>
</evidence>
<dbReference type="RefSeq" id="WP_165441741.1">
    <property type="nucleotide sequence ID" value="NZ_SJPG01000001.1"/>
</dbReference>
<accession>A0A5C5XHD5</accession>